<proteinExistence type="predicted"/>
<organism evidence="6 7">
    <name type="scientific">Paracoccus jeotgali</name>
    <dbReference type="NCBI Taxonomy" id="2065379"/>
    <lineage>
        <taxon>Bacteria</taxon>
        <taxon>Pseudomonadati</taxon>
        <taxon>Pseudomonadota</taxon>
        <taxon>Alphaproteobacteria</taxon>
        <taxon>Rhodobacterales</taxon>
        <taxon>Paracoccaceae</taxon>
        <taxon>Paracoccus</taxon>
    </lineage>
</organism>
<feature type="transmembrane region" description="Helical" evidence="5">
    <location>
        <begin position="12"/>
        <end position="33"/>
    </location>
</feature>
<evidence type="ECO:0000256" key="4">
    <source>
        <dbReference type="ARBA" id="ARBA00023136"/>
    </source>
</evidence>
<dbReference type="AlphaFoldDB" id="A0A2K9MCB7"/>
<evidence type="ECO:0008006" key="8">
    <source>
        <dbReference type="Google" id="ProtNLM"/>
    </source>
</evidence>
<dbReference type="PANTHER" id="PTHR30249:SF0">
    <property type="entry name" value="PLASTIDAL GLYCOLATE_GLYCERATE TRANSLOCATOR 1, CHLOROPLASTIC"/>
    <property type="match status" value="1"/>
</dbReference>
<evidence type="ECO:0000313" key="6">
    <source>
        <dbReference type="EMBL" id="AUM73264.1"/>
    </source>
</evidence>
<dbReference type="InterPro" id="IPR007300">
    <property type="entry name" value="CidB/LrgB"/>
</dbReference>
<dbReference type="Proteomes" id="UP000234882">
    <property type="component" value="Chromosome"/>
</dbReference>
<accession>A0A2K9MCB7</accession>
<feature type="transmembrane region" description="Helical" evidence="5">
    <location>
        <begin position="215"/>
        <end position="238"/>
    </location>
</feature>
<evidence type="ECO:0000313" key="7">
    <source>
        <dbReference type="Proteomes" id="UP000234882"/>
    </source>
</evidence>
<feature type="transmembrane region" description="Helical" evidence="5">
    <location>
        <begin position="102"/>
        <end position="124"/>
    </location>
</feature>
<dbReference type="RefSeq" id="WP_101498648.1">
    <property type="nucleotide sequence ID" value="NZ_CP025583.1"/>
</dbReference>
<keyword evidence="7" id="KW-1185">Reference proteome</keyword>
<name>A0A2K9MCB7_9RHOB</name>
<dbReference type="Pfam" id="PF04172">
    <property type="entry name" value="LrgB"/>
    <property type="match status" value="1"/>
</dbReference>
<keyword evidence="2 5" id="KW-0812">Transmembrane</keyword>
<feature type="transmembrane region" description="Helical" evidence="5">
    <location>
        <begin position="45"/>
        <end position="64"/>
    </location>
</feature>
<evidence type="ECO:0000256" key="5">
    <source>
        <dbReference type="SAM" id="Phobius"/>
    </source>
</evidence>
<dbReference type="GO" id="GO:0016020">
    <property type="term" value="C:membrane"/>
    <property type="evidence" value="ECO:0007669"/>
    <property type="project" value="UniProtKB-SubCell"/>
</dbReference>
<dbReference type="OrthoDB" id="9811701at2"/>
<feature type="transmembrane region" description="Helical" evidence="5">
    <location>
        <begin position="76"/>
        <end position="93"/>
    </location>
</feature>
<dbReference type="EMBL" id="CP025583">
    <property type="protein sequence ID" value="AUM73264.1"/>
    <property type="molecule type" value="Genomic_DNA"/>
</dbReference>
<comment type="subcellular location">
    <subcellularLocation>
        <location evidence="1">Membrane</location>
        <topology evidence="1">Multi-pass membrane protein</topology>
    </subcellularLocation>
</comment>
<dbReference type="KEGG" id="paru:CYR75_02215"/>
<gene>
    <name evidence="6" type="ORF">CYR75_02215</name>
</gene>
<feature type="transmembrane region" description="Helical" evidence="5">
    <location>
        <begin position="163"/>
        <end position="184"/>
    </location>
</feature>
<reference evidence="7" key="1">
    <citation type="submission" date="2017-12" db="EMBL/GenBank/DDBJ databases">
        <title>Genomic analysis of Paracoccus sp. CBA4604.</title>
        <authorList>
            <person name="Roh S.W."/>
            <person name="Kim J.Y."/>
            <person name="Kim J.S."/>
        </authorList>
    </citation>
    <scope>NUCLEOTIDE SEQUENCE [LARGE SCALE GENOMIC DNA]</scope>
    <source>
        <strain evidence="7">CBA4604</strain>
    </source>
</reference>
<protein>
    <recommendedName>
        <fullName evidence="8">LrgB family protein</fullName>
    </recommendedName>
</protein>
<keyword evidence="4 5" id="KW-0472">Membrane</keyword>
<keyword evidence="3 5" id="KW-1133">Transmembrane helix</keyword>
<evidence type="ECO:0000256" key="2">
    <source>
        <dbReference type="ARBA" id="ARBA00022692"/>
    </source>
</evidence>
<sequence>MPTSVADAALIWSYLASQPLLWLTATLAAYWLGDRLFRASGRSSLANPVLIAVIILGTVLALSGTSYPTYFDGAQFVHFMLGPATVCLGLPLYDNLSRVRQALLPVLAALVAGSLTAVVSALLIGRAFGLNHDQLASLAPKSTTAPVAIGIAEALGGQPTLTAVLVLLTGIFGAVVATPVLNLLRIKDWRARGFALGVAAHGIGTARAFQVNETAGAFAGIGMGLNAVLTAVLAPLVLRLVSG</sequence>
<evidence type="ECO:0000256" key="3">
    <source>
        <dbReference type="ARBA" id="ARBA00022989"/>
    </source>
</evidence>
<evidence type="ECO:0000256" key="1">
    <source>
        <dbReference type="ARBA" id="ARBA00004141"/>
    </source>
</evidence>
<dbReference type="PANTHER" id="PTHR30249">
    <property type="entry name" value="PUTATIVE SEROTONIN TRANSPORTER"/>
    <property type="match status" value="1"/>
</dbReference>